<dbReference type="InterPro" id="IPR043128">
    <property type="entry name" value="Rev_trsase/Diguanyl_cyclase"/>
</dbReference>
<dbReference type="SUPFAM" id="SSF55785">
    <property type="entry name" value="PYP-like sensor domain (PAS domain)"/>
    <property type="match status" value="1"/>
</dbReference>
<feature type="transmembrane region" description="Helical" evidence="1">
    <location>
        <begin position="261"/>
        <end position="284"/>
    </location>
</feature>
<dbReference type="SUPFAM" id="SSF141868">
    <property type="entry name" value="EAL domain-like"/>
    <property type="match status" value="1"/>
</dbReference>
<accession>A0A346XSV9</accession>
<feature type="domain" description="GGDEF" evidence="4">
    <location>
        <begin position="479"/>
        <end position="612"/>
    </location>
</feature>
<evidence type="ECO:0000313" key="6">
    <source>
        <dbReference type="Proteomes" id="UP000264006"/>
    </source>
</evidence>
<dbReference type="CDD" id="cd01949">
    <property type="entry name" value="GGDEF"/>
    <property type="match status" value="1"/>
</dbReference>
<dbReference type="InterPro" id="IPR001633">
    <property type="entry name" value="EAL_dom"/>
</dbReference>
<dbReference type="Pfam" id="PF00990">
    <property type="entry name" value="GGDEF"/>
    <property type="match status" value="1"/>
</dbReference>
<dbReference type="InterPro" id="IPR035919">
    <property type="entry name" value="EAL_sf"/>
</dbReference>
<dbReference type="InterPro" id="IPR013767">
    <property type="entry name" value="PAS_fold"/>
</dbReference>
<feature type="domain" description="EAL" evidence="3">
    <location>
        <begin position="621"/>
        <end position="886"/>
    </location>
</feature>
<dbReference type="Gene3D" id="3.20.20.450">
    <property type="entry name" value="EAL domain"/>
    <property type="match status" value="1"/>
</dbReference>
<evidence type="ECO:0000256" key="1">
    <source>
        <dbReference type="SAM" id="Phobius"/>
    </source>
</evidence>
<dbReference type="InterPro" id="IPR035965">
    <property type="entry name" value="PAS-like_dom_sf"/>
</dbReference>
<feature type="transmembrane region" description="Helical" evidence="1">
    <location>
        <begin position="219"/>
        <end position="240"/>
    </location>
</feature>
<dbReference type="SMART" id="SM00267">
    <property type="entry name" value="GGDEF"/>
    <property type="match status" value="1"/>
</dbReference>
<dbReference type="InterPro" id="IPR029787">
    <property type="entry name" value="Nucleotide_cyclase"/>
</dbReference>
<dbReference type="Gene3D" id="3.30.70.270">
    <property type="match status" value="1"/>
</dbReference>
<dbReference type="EMBL" id="CP031165">
    <property type="protein sequence ID" value="AXV05306.1"/>
    <property type="molecule type" value="Genomic_DNA"/>
</dbReference>
<protein>
    <submittedName>
        <fullName evidence="5">Diguanylate cyclase/phosphodiesterase (GGDEF &amp; EAL domains) with PAS/PAC sensor(S)</fullName>
    </submittedName>
</protein>
<dbReference type="PANTHER" id="PTHR44757">
    <property type="entry name" value="DIGUANYLATE CYCLASE DGCP"/>
    <property type="match status" value="1"/>
</dbReference>
<dbReference type="Pfam" id="PF00989">
    <property type="entry name" value="PAS"/>
    <property type="match status" value="1"/>
</dbReference>
<reference evidence="5 6" key="1">
    <citation type="submission" date="2018-09" db="EMBL/GenBank/DDBJ databases">
        <title>Complete genome sequence of Euzebya sp. DY32-46 isolated from seawater of Pacific Ocean.</title>
        <authorList>
            <person name="Xu L."/>
            <person name="Wu Y.-H."/>
            <person name="Xu X.-W."/>
        </authorList>
    </citation>
    <scope>NUCLEOTIDE SEQUENCE [LARGE SCALE GENOMIC DNA]</scope>
    <source>
        <strain evidence="5 6">DY32-46</strain>
    </source>
</reference>
<keyword evidence="6" id="KW-1185">Reference proteome</keyword>
<sequence length="890" mass="95608">MRRTRTMTAARLPMGVVLLVSAAVLHSRLPPSWHLPWVLVIAIVAPLSVWGGIRHNDPPRSAGWHHVAAGFSVYCVGEVIVALDLLLVGPGHWGKPVGTAVGMIGWPFVVSGARRMVASGQAHLDREALLDAAIITVGVAYVGWYTVILPQVERNGFLEFSALASTAFWTLSVLVFGLLVAKAMSPGAWSPSLGLFAIAAITGGSSAAIYRGLEFDHAWQSAPITRITMAVAFAAIAAATRHPSMLASAPRDRDPRIWPPIVVVGVGVSVLCVGLFLAALGVLPAPEVDIPGMSASGVVVVLLVARIGLTLRAREDAKSEITRKEARYRSLVEHAFDGTLLADRDGIVRWGSGNTGSVTGRGIDQMRDRSLFEEVDPRDLERFVDEFQQCVAVPDARMRGTTRLAPTGGAARWIEYSLVNQLDNEAVASVVVNYRDVTDQQQAREALVHQATHDQLTGLPNRQQLIDRLEVVTTQRAPGRAAVLFLDLDHFKVINDSLGHQAGDKLLVAVAERLRRVVADRGTVARLGGDEFVILCEDVGGSVEAVAIAGDICDALDATVPLGAHEVSAHASIGVALHTTAEDTPVSLLREADTAMYRAKEQGRNGFVVYDGSWAASTATRLSLEGALRRALEQDRLELHYQPIVDLVSGRTLGFEALLRWTGDTLGGSTHPTLVRRPTPLEVITVAEESGLIYPLGEWVVQRACTDLAHLLHRTDGNDDLFVSVNVSGLQLRRHGFGHVVHEALVASDIPADRLMIELTESVLVEQSSAAQETMGELRRQGVRLAMDDFGTGYSALTNLKRFPFTTVKIDRGFVEDLDGHDADSGVVRAVLGMAAALDLQVVAEGVSTDAQRRALEQLGCTRAQGYLFGRAVPLDDVIASLEAAAARTA</sequence>
<feature type="transmembrane region" description="Helical" evidence="1">
    <location>
        <begin position="12"/>
        <end position="29"/>
    </location>
</feature>
<organism evidence="5 6">
    <name type="scientific">Euzebya pacifica</name>
    <dbReference type="NCBI Taxonomy" id="1608957"/>
    <lineage>
        <taxon>Bacteria</taxon>
        <taxon>Bacillati</taxon>
        <taxon>Actinomycetota</taxon>
        <taxon>Nitriliruptoria</taxon>
        <taxon>Euzebyales</taxon>
    </lineage>
</organism>
<evidence type="ECO:0000259" key="4">
    <source>
        <dbReference type="PROSITE" id="PS50887"/>
    </source>
</evidence>
<name>A0A346XSV9_9ACTN</name>
<dbReference type="AlphaFoldDB" id="A0A346XSV9"/>
<dbReference type="InterPro" id="IPR000014">
    <property type="entry name" value="PAS"/>
</dbReference>
<feature type="transmembrane region" description="Helical" evidence="1">
    <location>
        <begin position="65"/>
        <end position="88"/>
    </location>
</feature>
<dbReference type="CDD" id="cd01948">
    <property type="entry name" value="EAL"/>
    <property type="match status" value="1"/>
</dbReference>
<feature type="transmembrane region" description="Helical" evidence="1">
    <location>
        <begin position="100"/>
        <end position="117"/>
    </location>
</feature>
<evidence type="ECO:0000313" key="5">
    <source>
        <dbReference type="EMBL" id="AXV05306.1"/>
    </source>
</evidence>
<feature type="domain" description="PAS" evidence="2">
    <location>
        <begin position="324"/>
        <end position="394"/>
    </location>
</feature>
<dbReference type="GO" id="GO:0006355">
    <property type="term" value="P:regulation of DNA-templated transcription"/>
    <property type="evidence" value="ECO:0007669"/>
    <property type="project" value="InterPro"/>
</dbReference>
<dbReference type="InterPro" id="IPR052155">
    <property type="entry name" value="Biofilm_reg_signaling"/>
</dbReference>
<gene>
    <name evidence="5" type="ORF">DVS28_a0603</name>
</gene>
<dbReference type="PROSITE" id="PS50887">
    <property type="entry name" value="GGDEF"/>
    <property type="match status" value="1"/>
</dbReference>
<dbReference type="SUPFAM" id="SSF55073">
    <property type="entry name" value="Nucleotide cyclase"/>
    <property type="match status" value="1"/>
</dbReference>
<keyword evidence="1" id="KW-0812">Transmembrane</keyword>
<dbReference type="SMART" id="SM00052">
    <property type="entry name" value="EAL"/>
    <property type="match status" value="1"/>
</dbReference>
<dbReference type="InterPro" id="IPR000160">
    <property type="entry name" value="GGDEF_dom"/>
</dbReference>
<dbReference type="NCBIfam" id="TIGR00254">
    <property type="entry name" value="GGDEF"/>
    <property type="match status" value="1"/>
</dbReference>
<dbReference type="PROSITE" id="PS50112">
    <property type="entry name" value="PAS"/>
    <property type="match status" value="1"/>
</dbReference>
<keyword evidence="1" id="KW-0472">Membrane</keyword>
<feature type="transmembrane region" description="Helical" evidence="1">
    <location>
        <begin position="160"/>
        <end position="181"/>
    </location>
</feature>
<dbReference type="Pfam" id="PF00563">
    <property type="entry name" value="EAL"/>
    <property type="match status" value="1"/>
</dbReference>
<dbReference type="SMART" id="SM00091">
    <property type="entry name" value="PAS"/>
    <property type="match status" value="1"/>
</dbReference>
<dbReference type="KEGG" id="euz:DVS28_a0603"/>
<dbReference type="Gene3D" id="3.30.450.20">
    <property type="entry name" value="PAS domain"/>
    <property type="match status" value="1"/>
</dbReference>
<evidence type="ECO:0000259" key="3">
    <source>
        <dbReference type="PROSITE" id="PS50883"/>
    </source>
</evidence>
<dbReference type="NCBIfam" id="TIGR00229">
    <property type="entry name" value="sensory_box"/>
    <property type="match status" value="1"/>
</dbReference>
<proteinExistence type="predicted"/>
<feature type="transmembrane region" description="Helical" evidence="1">
    <location>
        <begin position="193"/>
        <end position="213"/>
    </location>
</feature>
<dbReference type="Proteomes" id="UP000264006">
    <property type="component" value="Chromosome"/>
</dbReference>
<dbReference type="PROSITE" id="PS50883">
    <property type="entry name" value="EAL"/>
    <property type="match status" value="1"/>
</dbReference>
<evidence type="ECO:0000259" key="2">
    <source>
        <dbReference type="PROSITE" id="PS50112"/>
    </source>
</evidence>
<dbReference type="PANTHER" id="PTHR44757:SF2">
    <property type="entry name" value="BIOFILM ARCHITECTURE MAINTENANCE PROTEIN MBAA"/>
    <property type="match status" value="1"/>
</dbReference>
<feature type="transmembrane region" description="Helical" evidence="1">
    <location>
        <begin position="35"/>
        <end position="53"/>
    </location>
</feature>
<keyword evidence="1" id="KW-1133">Transmembrane helix</keyword>
<feature type="transmembrane region" description="Helical" evidence="1">
    <location>
        <begin position="129"/>
        <end position="148"/>
    </location>
</feature>